<sequence length="239" mass="24935">MKKHVIILPALLVSAFAYSQVGINTPDPKADLDIVGNTLGLKSSANSGSWDNIWLQVDSRKAAVNASGAEDGLQFNVGSNNKGTYGDDQTLKTVATMTHNGNLGIGTTTPQNRIDLGSDAPGATNNPAGKKLAVYNTSTASSFYGLGVSSYTLQIHAGSPADGEPGMVLTQSGNVGIGAPSPSSSAILELASTNKGFLPPRMTTAQRDAVNPKPAGLMIYNTTVNIMQYWNGSSWINYQ</sequence>
<feature type="signal peptide" evidence="1">
    <location>
        <begin position="1"/>
        <end position="19"/>
    </location>
</feature>
<evidence type="ECO:0000313" key="3">
    <source>
        <dbReference type="Proteomes" id="UP000199469"/>
    </source>
</evidence>
<accession>A0A1I0Q518</accession>
<dbReference type="Proteomes" id="UP000199469">
    <property type="component" value="Unassembled WGS sequence"/>
</dbReference>
<evidence type="ECO:0000256" key="1">
    <source>
        <dbReference type="SAM" id="SignalP"/>
    </source>
</evidence>
<proteinExistence type="predicted"/>
<reference evidence="3" key="1">
    <citation type="submission" date="2016-10" db="EMBL/GenBank/DDBJ databases">
        <authorList>
            <person name="Varghese N."/>
            <person name="Submissions S."/>
        </authorList>
    </citation>
    <scope>NUCLEOTIDE SEQUENCE [LARGE SCALE GENOMIC DNA]</scope>
    <source>
        <strain evidence="3">DSM 17724</strain>
    </source>
</reference>
<dbReference type="RefSeq" id="WP_089791515.1">
    <property type="nucleotide sequence ID" value="NZ_FOIU01000001.1"/>
</dbReference>
<evidence type="ECO:0000313" key="2">
    <source>
        <dbReference type="EMBL" id="SEW22004.1"/>
    </source>
</evidence>
<dbReference type="OrthoDB" id="1272450at2"/>
<keyword evidence="1" id="KW-0732">Signal</keyword>
<keyword evidence="3" id="KW-1185">Reference proteome</keyword>
<protein>
    <submittedName>
        <fullName evidence="2">Uncharacterized protein</fullName>
    </submittedName>
</protein>
<gene>
    <name evidence="2" type="ORF">SAMN05421841_1662</name>
</gene>
<feature type="chain" id="PRO_5011640727" evidence="1">
    <location>
        <begin position="20"/>
        <end position="239"/>
    </location>
</feature>
<dbReference type="STRING" id="356305.SAMN05421841_1662"/>
<dbReference type="AlphaFoldDB" id="A0A1I0Q518"/>
<name>A0A1I0Q518_9FLAO</name>
<dbReference type="EMBL" id="FOIU01000001">
    <property type="protein sequence ID" value="SEW22004.1"/>
    <property type="molecule type" value="Genomic_DNA"/>
</dbReference>
<organism evidence="2 3">
    <name type="scientific">Chryseobacterium wanjuense</name>
    <dbReference type="NCBI Taxonomy" id="356305"/>
    <lineage>
        <taxon>Bacteria</taxon>
        <taxon>Pseudomonadati</taxon>
        <taxon>Bacteroidota</taxon>
        <taxon>Flavobacteriia</taxon>
        <taxon>Flavobacteriales</taxon>
        <taxon>Weeksellaceae</taxon>
        <taxon>Chryseobacterium group</taxon>
        <taxon>Chryseobacterium</taxon>
    </lineage>
</organism>